<dbReference type="EMBL" id="ML769846">
    <property type="protein sequence ID" value="KAE9386799.1"/>
    <property type="molecule type" value="Genomic_DNA"/>
</dbReference>
<reference evidence="1" key="1">
    <citation type="journal article" date="2019" name="Environ. Microbiol.">
        <title>Fungal ecological strategies reflected in gene transcription - a case study of two litter decomposers.</title>
        <authorList>
            <person name="Barbi F."/>
            <person name="Kohler A."/>
            <person name="Barry K."/>
            <person name="Baskaran P."/>
            <person name="Daum C."/>
            <person name="Fauchery L."/>
            <person name="Ihrmark K."/>
            <person name="Kuo A."/>
            <person name="LaButti K."/>
            <person name="Lipzen A."/>
            <person name="Morin E."/>
            <person name="Grigoriev I.V."/>
            <person name="Henrissat B."/>
            <person name="Lindahl B."/>
            <person name="Martin F."/>
        </authorList>
    </citation>
    <scope>NUCLEOTIDE SEQUENCE</scope>
    <source>
        <strain evidence="1">JB14</strain>
    </source>
</reference>
<dbReference type="Proteomes" id="UP000799118">
    <property type="component" value="Unassembled WGS sequence"/>
</dbReference>
<gene>
    <name evidence="1" type="ORF">BT96DRAFT_927955</name>
</gene>
<keyword evidence="2" id="KW-1185">Reference proteome</keyword>
<dbReference type="AlphaFoldDB" id="A0A6A4GM21"/>
<protein>
    <submittedName>
        <fullName evidence="1">Uncharacterized protein</fullName>
    </submittedName>
</protein>
<evidence type="ECO:0000313" key="2">
    <source>
        <dbReference type="Proteomes" id="UP000799118"/>
    </source>
</evidence>
<proteinExistence type="predicted"/>
<sequence length="91" mass="10580">MACDNAQCLEEVSSTLGVFWLRLSSYMMQGSSLAIHCCTMCVFSDREFRAETRTDTRSSTRELTFFHRLRYLRELRFLSGNGDGRLVLHNF</sequence>
<accession>A0A6A4GM21</accession>
<organism evidence="1 2">
    <name type="scientific">Gymnopus androsaceus JB14</name>
    <dbReference type="NCBI Taxonomy" id="1447944"/>
    <lineage>
        <taxon>Eukaryota</taxon>
        <taxon>Fungi</taxon>
        <taxon>Dikarya</taxon>
        <taxon>Basidiomycota</taxon>
        <taxon>Agaricomycotina</taxon>
        <taxon>Agaricomycetes</taxon>
        <taxon>Agaricomycetidae</taxon>
        <taxon>Agaricales</taxon>
        <taxon>Marasmiineae</taxon>
        <taxon>Omphalotaceae</taxon>
        <taxon>Gymnopus</taxon>
    </lineage>
</organism>
<name>A0A6A4GM21_9AGAR</name>
<dbReference type="OrthoDB" id="10012075at2759"/>
<evidence type="ECO:0000313" key="1">
    <source>
        <dbReference type="EMBL" id="KAE9386799.1"/>
    </source>
</evidence>